<proteinExistence type="predicted"/>
<gene>
    <name evidence="2" type="ORF">F2Q69_00036381</name>
</gene>
<organism evidence="2 3">
    <name type="scientific">Brassica cretica</name>
    <name type="common">Mustard</name>
    <dbReference type="NCBI Taxonomy" id="69181"/>
    <lineage>
        <taxon>Eukaryota</taxon>
        <taxon>Viridiplantae</taxon>
        <taxon>Streptophyta</taxon>
        <taxon>Embryophyta</taxon>
        <taxon>Tracheophyta</taxon>
        <taxon>Spermatophyta</taxon>
        <taxon>Magnoliopsida</taxon>
        <taxon>eudicotyledons</taxon>
        <taxon>Gunneridae</taxon>
        <taxon>Pentapetalae</taxon>
        <taxon>rosids</taxon>
        <taxon>malvids</taxon>
        <taxon>Brassicales</taxon>
        <taxon>Brassicaceae</taxon>
        <taxon>Brassiceae</taxon>
        <taxon>Brassica</taxon>
    </lineage>
</organism>
<feature type="compositionally biased region" description="Polar residues" evidence="1">
    <location>
        <begin position="156"/>
        <end position="172"/>
    </location>
</feature>
<dbReference type="EMBL" id="QGKX02000004">
    <property type="protein sequence ID" value="KAF3603920.1"/>
    <property type="molecule type" value="Genomic_DNA"/>
</dbReference>
<feature type="region of interest" description="Disordered" evidence="1">
    <location>
        <begin position="42"/>
        <end position="64"/>
    </location>
</feature>
<feature type="region of interest" description="Disordered" evidence="1">
    <location>
        <begin position="146"/>
        <end position="192"/>
    </location>
</feature>
<dbReference type="AlphaFoldDB" id="A0A8S9SUR8"/>
<evidence type="ECO:0000313" key="2">
    <source>
        <dbReference type="EMBL" id="KAF3603920.1"/>
    </source>
</evidence>
<comment type="caution">
    <text evidence="2">The sequence shown here is derived from an EMBL/GenBank/DDBJ whole genome shotgun (WGS) entry which is preliminary data.</text>
</comment>
<reference evidence="2" key="1">
    <citation type="submission" date="2019-12" db="EMBL/GenBank/DDBJ databases">
        <title>Genome sequencing and annotation of Brassica cretica.</title>
        <authorList>
            <person name="Studholme D.J."/>
            <person name="Sarris P."/>
        </authorList>
    </citation>
    <scope>NUCLEOTIDE SEQUENCE</scope>
    <source>
        <strain evidence="2">PFS-109/04</strain>
        <tissue evidence="2">Leaf</tissue>
    </source>
</reference>
<dbReference type="Proteomes" id="UP000712600">
    <property type="component" value="Unassembled WGS sequence"/>
</dbReference>
<sequence length="192" mass="21475">MTELRGMLVSLIDKICNQRIANQTITNRLDQAERELAEHRAANTRERNQTPLDPLKAASNPQSTVRAPISLEDALHRASYFATHEELVAALKEQYSANKNNATKKPATPKQPTTKGQHSYAINNLPQKPSTYALSKYCAFHDSKGHSTEECRASLRRQNGNKKTTEAKISTNKRGREIEQESPSSPPQLRGK</sequence>
<feature type="compositionally biased region" description="Low complexity" evidence="1">
    <location>
        <begin position="103"/>
        <end position="115"/>
    </location>
</feature>
<evidence type="ECO:0000256" key="1">
    <source>
        <dbReference type="SAM" id="MobiDB-lite"/>
    </source>
</evidence>
<evidence type="ECO:0000313" key="3">
    <source>
        <dbReference type="Proteomes" id="UP000712600"/>
    </source>
</evidence>
<feature type="region of interest" description="Disordered" evidence="1">
    <location>
        <begin position="99"/>
        <end position="125"/>
    </location>
</feature>
<name>A0A8S9SUR8_BRACR</name>
<protein>
    <submittedName>
        <fullName evidence="2">Uncharacterized protein</fullName>
    </submittedName>
</protein>
<accession>A0A8S9SUR8</accession>
<feature type="compositionally biased region" description="Polar residues" evidence="1">
    <location>
        <begin position="116"/>
        <end position="125"/>
    </location>
</feature>